<sequence>MDMFRSVQNQGKEEHMAVLAAGTGRLRWGVTTLHYFINLPDIKIINKQVPLATLAVHGGIQVELTLGKTKTSVTVSRVVFM</sequence>
<gene>
    <name evidence="1" type="ORF">E2C01_044491</name>
</gene>
<keyword evidence="2" id="KW-1185">Reference proteome</keyword>
<protein>
    <submittedName>
        <fullName evidence="1">Uncharacterized protein</fullName>
    </submittedName>
</protein>
<proteinExistence type="predicted"/>
<dbReference type="Proteomes" id="UP000324222">
    <property type="component" value="Unassembled WGS sequence"/>
</dbReference>
<dbReference type="AlphaFoldDB" id="A0A5B7FVS3"/>
<evidence type="ECO:0000313" key="1">
    <source>
        <dbReference type="EMBL" id="MPC50662.1"/>
    </source>
</evidence>
<reference evidence="1 2" key="1">
    <citation type="submission" date="2019-05" db="EMBL/GenBank/DDBJ databases">
        <title>Another draft genome of Portunus trituberculatus and its Hox gene families provides insights of decapod evolution.</title>
        <authorList>
            <person name="Jeong J.-H."/>
            <person name="Song I."/>
            <person name="Kim S."/>
            <person name="Choi T."/>
            <person name="Kim D."/>
            <person name="Ryu S."/>
            <person name="Kim W."/>
        </authorList>
    </citation>
    <scope>NUCLEOTIDE SEQUENCE [LARGE SCALE GENOMIC DNA]</scope>
    <source>
        <tissue evidence="1">Muscle</tissue>
    </source>
</reference>
<accession>A0A5B7FVS3</accession>
<name>A0A5B7FVS3_PORTR</name>
<dbReference type="EMBL" id="VSRR010009648">
    <property type="protein sequence ID" value="MPC50662.1"/>
    <property type="molecule type" value="Genomic_DNA"/>
</dbReference>
<organism evidence="1 2">
    <name type="scientific">Portunus trituberculatus</name>
    <name type="common">Swimming crab</name>
    <name type="synonym">Neptunus trituberculatus</name>
    <dbReference type="NCBI Taxonomy" id="210409"/>
    <lineage>
        <taxon>Eukaryota</taxon>
        <taxon>Metazoa</taxon>
        <taxon>Ecdysozoa</taxon>
        <taxon>Arthropoda</taxon>
        <taxon>Crustacea</taxon>
        <taxon>Multicrustacea</taxon>
        <taxon>Malacostraca</taxon>
        <taxon>Eumalacostraca</taxon>
        <taxon>Eucarida</taxon>
        <taxon>Decapoda</taxon>
        <taxon>Pleocyemata</taxon>
        <taxon>Brachyura</taxon>
        <taxon>Eubrachyura</taxon>
        <taxon>Portunoidea</taxon>
        <taxon>Portunidae</taxon>
        <taxon>Portuninae</taxon>
        <taxon>Portunus</taxon>
    </lineage>
</organism>
<comment type="caution">
    <text evidence="1">The sequence shown here is derived from an EMBL/GenBank/DDBJ whole genome shotgun (WGS) entry which is preliminary data.</text>
</comment>
<evidence type="ECO:0000313" key="2">
    <source>
        <dbReference type="Proteomes" id="UP000324222"/>
    </source>
</evidence>